<keyword evidence="4" id="KW-1185">Reference proteome</keyword>
<dbReference type="Gene3D" id="2.30.29.30">
    <property type="entry name" value="Pleckstrin-homology domain (PH domain)/Phosphotyrosine-binding domain (PTB)"/>
    <property type="match status" value="1"/>
</dbReference>
<keyword evidence="1" id="KW-0175">Coiled coil</keyword>
<protein>
    <recommendedName>
        <fullName evidence="2">PH domain-containing protein</fullName>
    </recommendedName>
</protein>
<evidence type="ECO:0000256" key="1">
    <source>
        <dbReference type="SAM" id="Coils"/>
    </source>
</evidence>
<dbReference type="Pfam" id="PF00169">
    <property type="entry name" value="PH"/>
    <property type="match status" value="1"/>
</dbReference>
<sequence length="189" mass="21727">MSRLFSQREPPFHGTDGQEKVELAAVELEILKSKLADFEEREAHLKAQLEYLNEILRWARLSGYMYIRTRWTALPGEPPAVDDFEVDDWIPHFIVLQGPCIFFYQSSADWSPRDSTLLTDIVDVGCLPSLVREDGEIRHCFYILTSFGLRYECSSISKIQVDSWLAALQMDCRFFVDADVTLILPQDGS</sequence>
<dbReference type="PANTHER" id="PTHR34837">
    <property type="entry name" value="OS05G0595500 PROTEIN"/>
    <property type="match status" value="1"/>
</dbReference>
<accession>A0AAD3T361</accession>
<dbReference type="EMBL" id="BSYO01000025">
    <property type="protein sequence ID" value="GMH22640.1"/>
    <property type="molecule type" value="Genomic_DNA"/>
</dbReference>
<feature type="domain" description="PH" evidence="2">
    <location>
        <begin position="59"/>
        <end position="175"/>
    </location>
</feature>
<evidence type="ECO:0000313" key="3">
    <source>
        <dbReference type="EMBL" id="GMH22640.1"/>
    </source>
</evidence>
<gene>
    <name evidence="3" type="ORF">Nepgr_024483</name>
</gene>
<reference evidence="3" key="1">
    <citation type="submission" date="2023-05" db="EMBL/GenBank/DDBJ databases">
        <title>Nepenthes gracilis genome sequencing.</title>
        <authorList>
            <person name="Fukushima K."/>
        </authorList>
    </citation>
    <scope>NUCLEOTIDE SEQUENCE</scope>
    <source>
        <strain evidence="3">SING2019-196</strain>
    </source>
</reference>
<dbReference type="SMART" id="SM00233">
    <property type="entry name" value="PH"/>
    <property type="match status" value="1"/>
</dbReference>
<dbReference type="AlphaFoldDB" id="A0AAD3T361"/>
<dbReference type="PANTHER" id="PTHR34837:SF2">
    <property type="entry name" value="OS05G0595500 PROTEIN"/>
    <property type="match status" value="1"/>
</dbReference>
<comment type="caution">
    <text evidence="3">The sequence shown here is derived from an EMBL/GenBank/DDBJ whole genome shotgun (WGS) entry which is preliminary data.</text>
</comment>
<proteinExistence type="predicted"/>
<dbReference type="InterPro" id="IPR011993">
    <property type="entry name" value="PH-like_dom_sf"/>
</dbReference>
<evidence type="ECO:0000313" key="4">
    <source>
        <dbReference type="Proteomes" id="UP001279734"/>
    </source>
</evidence>
<dbReference type="SUPFAM" id="SSF50729">
    <property type="entry name" value="PH domain-like"/>
    <property type="match status" value="1"/>
</dbReference>
<dbReference type="Proteomes" id="UP001279734">
    <property type="component" value="Unassembled WGS sequence"/>
</dbReference>
<feature type="coiled-coil region" evidence="1">
    <location>
        <begin position="21"/>
        <end position="48"/>
    </location>
</feature>
<dbReference type="InterPro" id="IPR001849">
    <property type="entry name" value="PH_domain"/>
</dbReference>
<evidence type="ECO:0000259" key="2">
    <source>
        <dbReference type="SMART" id="SM00233"/>
    </source>
</evidence>
<name>A0AAD3T361_NEPGR</name>
<organism evidence="3 4">
    <name type="scientific">Nepenthes gracilis</name>
    <name type="common">Slender pitcher plant</name>
    <dbReference type="NCBI Taxonomy" id="150966"/>
    <lineage>
        <taxon>Eukaryota</taxon>
        <taxon>Viridiplantae</taxon>
        <taxon>Streptophyta</taxon>
        <taxon>Embryophyta</taxon>
        <taxon>Tracheophyta</taxon>
        <taxon>Spermatophyta</taxon>
        <taxon>Magnoliopsida</taxon>
        <taxon>eudicotyledons</taxon>
        <taxon>Gunneridae</taxon>
        <taxon>Pentapetalae</taxon>
        <taxon>Caryophyllales</taxon>
        <taxon>Nepenthaceae</taxon>
        <taxon>Nepenthes</taxon>
    </lineage>
</organism>